<protein>
    <submittedName>
        <fullName evidence="1">Kinase-like protein</fullName>
    </submittedName>
</protein>
<dbReference type="Proteomes" id="UP000886501">
    <property type="component" value="Unassembled WGS sequence"/>
</dbReference>
<reference evidence="1" key="1">
    <citation type="submission" date="2019-10" db="EMBL/GenBank/DDBJ databases">
        <authorList>
            <consortium name="DOE Joint Genome Institute"/>
            <person name="Kuo A."/>
            <person name="Miyauchi S."/>
            <person name="Kiss E."/>
            <person name="Drula E."/>
            <person name="Kohler A."/>
            <person name="Sanchez-Garcia M."/>
            <person name="Andreopoulos B."/>
            <person name="Barry K.W."/>
            <person name="Bonito G."/>
            <person name="Buee M."/>
            <person name="Carver A."/>
            <person name="Chen C."/>
            <person name="Cichocki N."/>
            <person name="Clum A."/>
            <person name="Culley D."/>
            <person name="Crous P.W."/>
            <person name="Fauchery L."/>
            <person name="Girlanda M."/>
            <person name="Hayes R."/>
            <person name="Keri Z."/>
            <person name="Labutti K."/>
            <person name="Lipzen A."/>
            <person name="Lombard V."/>
            <person name="Magnuson J."/>
            <person name="Maillard F."/>
            <person name="Morin E."/>
            <person name="Murat C."/>
            <person name="Nolan M."/>
            <person name="Ohm R."/>
            <person name="Pangilinan J."/>
            <person name="Pereira M."/>
            <person name="Perotto S."/>
            <person name="Peter M."/>
            <person name="Riley R."/>
            <person name="Sitrit Y."/>
            <person name="Stielow B."/>
            <person name="Szollosi G."/>
            <person name="Zifcakova L."/>
            <person name="Stursova M."/>
            <person name="Spatafora J.W."/>
            <person name="Tedersoo L."/>
            <person name="Vaario L.-M."/>
            <person name="Yamada A."/>
            <person name="Yan M."/>
            <person name="Wang P."/>
            <person name="Xu J."/>
            <person name="Bruns T."/>
            <person name="Baldrian P."/>
            <person name="Vilgalys R."/>
            <person name="Henrissat B."/>
            <person name="Grigoriev I.V."/>
            <person name="Hibbett D."/>
            <person name="Nagy L.G."/>
            <person name="Martin F.M."/>
        </authorList>
    </citation>
    <scope>NUCLEOTIDE SEQUENCE</scope>
    <source>
        <strain evidence="1">P2</strain>
    </source>
</reference>
<sequence>MQDLWIRLHVHALLRGLSVFPYVKLRNDSPNYEPLGFVDIWKGDYHGGPVCIKAIRTRNKAHLERTKGIFWHEVQGCKHFSHPNVLPVLQVSKTLLPFYIMSPWMPDGNILQYTQKNPNANRPMLLAEVCHGLSYLHGQGISHGCIAPGNILITQDGRACLGDFGILGGFGDPSFARFKLGTARYVALEQVSLLKSSSSKKSDVYSLAMTSFTVLTGVVPYDGVRGHYSLMLLIRSGERPPRPINSDSARWLQDSVWGMIMACWSEDQKQRWEVPAMYDLFSALSLQEVQKVKSDIERGRWQRGRTLPWITSRIRSLLNSELKIQWDINEMDERLENNTMSDREQVKLFNELCEACSRHHMVPGSVRIPDCSKNAAQVYAGGFGTVSKSIYKGYQVAVKAVHSMSIRNLDAIRSRFCREVVTWKQLHHPNILPLLGVTVSGTELMTVSEWMENGNINEFVQKDHSTNRTALLVDVANGLKYMHDRYIVHGGLKGANILVTKDRRACISDLSLVTTTGYGTYAAAVNSQASLFSNDSLMPFISGGTYRWMSPELSDPERFGIPRSEGGRPTRQSDCYALGMVIYEVLCGHHPYIEIETDSMVVEAILNGDRPEKPEGAARLGFSNELWKTVDRCWRRNRDERPKAEEILSSLNEATAFWYMRGSDS</sequence>
<organism evidence="1 2">
    <name type="scientific">Thelephora ganbajun</name>
    <name type="common">Ganba fungus</name>
    <dbReference type="NCBI Taxonomy" id="370292"/>
    <lineage>
        <taxon>Eukaryota</taxon>
        <taxon>Fungi</taxon>
        <taxon>Dikarya</taxon>
        <taxon>Basidiomycota</taxon>
        <taxon>Agaricomycotina</taxon>
        <taxon>Agaricomycetes</taxon>
        <taxon>Thelephorales</taxon>
        <taxon>Thelephoraceae</taxon>
        <taxon>Thelephora</taxon>
    </lineage>
</organism>
<evidence type="ECO:0000313" key="1">
    <source>
        <dbReference type="EMBL" id="KAF9643370.1"/>
    </source>
</evidence>
<proteinExistence type="predicted"/>
<dbReference type="EMBL" id="MU118236">
    <property type="protein sequence ID" value="KAF9643370.1"/>
    <property type="molecule type" value="Genomic_DNA"/>
</dbReference>
<comment type="caution">
    <text evidence="1">The sequence shown here is derived from an EMBL/GenBank/DDBJ whole genome shotgun (WGS) entry which is preliminary data.</text>
</comment>
<evidence type="ECO:0000313" key="2">
    <source>
        <dbReference type="Proteomes" id="UP000886501"/>
    </source>
</evidence>
<keyword evidence="2" id="KW-1185">Reference proteome</keyword>
<accession>A0ACB6Z0W2</accession>
<reference evidence="1" key="2">
    <citation type="journal article" date="2020" name="Nat. Commun.">
        <title>Large-scale genome sequencing of mycorrhizal fungi provides insights into the early evolution of symbiotic traits.</title>
        <authorList>
            <person name="Miyauchi S."/>
            <person name="Kiss E."/>
            <person name="Kuo A."/>
            <person name="Drula E."/>
            <person name="Kohler A."/>
            <person name="Sanchez-Garcia M."/>
            <person name="Morin E."/>
            <person name="Andreopoulos B."/>
            <person name="Barry K.W."/>
            <person name="Bonito G."/>
            <person name="Buee M."/>
            <person name="Carver A."/>
            <person name="Chen C."/>
            <person name="Cichocki N."/>
            <person name="Clum A."/>
            <person name="Culley D."/>
            <person name="Crous P.W."/>
            <person name="Fauchery L."/>
            <person name="Girlanda M."/>
            <person name="Hayes R.D."/>
            <person name="Keri Z."/>
            <person name="LaButti K."/>
            <person name="Lipzen A."/>
            <person name="Lombard V."/>
            <person name="Magnuson J."/>
            <person name="Maillard F."/>
            <person name="Murat C."/>
            <person name="Nolan M."/>
            <person name="Ohm R.A."/>
            <person name="Pangilinan J."/>
            <person name="Pereira M.F."/>
            <person name="Perotto S."/>
            <person name="Peter M."/>
            <person name="Pfister S."/>
            <person name="Riley R."/>
            <person name="Sitrit Y."/>
            <person name="Stielow J.B."/>
            <person name="Szollosi G."/>
            <person name="Zifcakova L."/>
            <person name="Stursova M."/>
            <person name="Spatafora J.W."/>
            <person name="Tedersoo L."/>
            <person name="Vaario L.M."/>
            <person name="Yamada A."/>
            <person name="Yan M."/>
            <person name="Wang P."/>
            <person name="Xu J."/>
            <person name="Bruns T."/>
            <person name="Baldrian P."/>
            <person name="Vilgalys R."/>
            <person name="Dunand C."/>
            <person name="Henrissat B."/>
            <person name="Grigoriev I.V."/>
            <person name="Hibbett D."/>
            <person name="Nagy L.G."/>
            <person name="Martin F.M."/>
        </authorList>
    </citation>
    <scope>NUCLEOTIDE SEQUENCE</scope>
    <source>
        <strain evidence="1">P2</strain>
    </source>
</reference>
<name>A0ACB6Z0W2_THEGA</name>
<gene>
    <name evidence="1" type="ORF">BDM02DRAFT_1510245</name>
</gene>